<reference evidence="2 3" key="1">
    <citation type="submission" date="2019-07" db="EMBL/GenBank/DDBJ databases">
        <title>Genome sequencing for Formosa sp. PS13.</title>
        <authorList>
            <person name="Park S.-J."/>
        </authorList>
    </citation>
    <scope>NUCLEOTIDE SEQUENCE [LARGE SCALE GENOMIC DNA]</scope>
    <source>
        <strain evidence="2 3">PS13</strain>
    </source>
</reference>
<organism evidence="2 3">
    <name type="scientific">Formosa sediminum</name>
    <dbReference type="NCBI Taxonomy" id="2594004"/>
    <lineage>
        <taxon>Bacteria</taxon>
        <taxon>Pseudomonadati</taxon>
        <taxon>Bacteroidota</taxon>
        <taxon>Flavobacteriia</taxon>
        <taxon>Flavobacteriales</taxon>
        <taxon>Flavobacteriaceae</taxon>
        <taxon>Formosa</taxon>
    </lineage>
</organism>
<keyword evidence="1" id="KW-1133">Transmembrane helix</keyword>
<keyword evidence="3" id="KW-1185">Reference proteome</keyword>
<proteinExistence type="predicted"/>
<keyword evidence="1" id="KW-0812">Transmembrane</keyword>
<name>A0A516GNW1_9FLAO</name>
<evidence type="ECO:0000313" key="2">
    <source>
        <dbReference type="EMBL" id="QDO93216.1"/>
    </source>
</evidence>
<feature type="transmembrane region" description="Helical" evidence="1">
    <location>
        <begin position="64"/>
        <end position="83"/>
    </location>
</feature>
<keyword evidence="1" id="KW-0472">Membrane</keyword>
<sequence length="362" mass="41893">MNSNLPENSNSNISQKQQNSTDEVDLIVLFNYIGKGFSNLFKFIGKLFIYLFKGLIYLLKPIVIYGKIIAIVMSVCVILGYLIDKNKPVVYTSNMLVKPYYDSKFQLINNVKYYNSLLSNKNYEDIAKIFHIDTVTAKSIKKLEVNPGPETETDLIIEYEEFLQNTDSVTASKFTYEKFLDRRDIYSPKIYEISVESLKNDIFNDLEVGLNSTFENKYSKRLMEKRNQLLDFQKETINSSLVKIDSLQKVYISVLEEESKSQSRKGMTISDGLSFEKDKSVTKEYELFNKEIELRAQLVEIETERLEEDSLFEIVSSFKSVGNQVTAISKKYMFILPLIAFILLYVVFAGIKIIKFIKNYEG</sequence>
<evidence type="ECO:0000313" key="3">
    <source>
        <dbReference type="Proteomes" id="UP000319209"/>
    </source>
</evidence>
<gene>
    <name evidence="2" type="ORF">FNB79_04235</name>
</gene>
<dbReference type="AlphaFoldDB" id="A0A516GNW1"/>
<dbReference type="EMBL" id="CP041637">
    <property type="protein sequence ID" value="QDO93216.1"/>
    <property type="molecule type" value="Genomic_DNA"/>
</dbReference>
<dbReference type="RefSeq" id="WP_143380121.1">
    <property type="nucleotide sequence ID" value="NZ_CP041637.1"/>
</dbReference>
<feature type="transmembrane region" description="Helical" evidence="1">
    <location>
        <begin position="332"/>
        <end position="354"/>
    </location>
</feature>
<protein>
    <submittedName>
        <fullName evidence="2">Uncharacterized protein</fullName>
    </submittedName>
</protein>
<dbReference type="OrthoDB" id="1452530at2"/>
<accession>A0A516GNW1</accession>
<dbReference type="KEGG" id="fop:FNB79_04235"/>
<evidence type="ECO:0000256" key="1">
    <source>
        <dbReference type="SAM" id="Phobius"/>
    </source>
</evidence>
<dbReference type="Proteomes" id="UP000319209">
    <property type="component" value="Chromosome"/>
</dbReference>